<keyword evidence="7" id="KW-1185">Reference proteome</keyword>
<evidence type="ECO:0000256" key="3">
    <source>
        <dbReference type="ARBA" id="ARBA00022777"/>
    </source>
</evidence>
<evidence type="ECO:0000259" key="5">
    <source>
        <dbReference type="Pfam" id="PF13657"/>
    </source>
</evidence>
<comment type="similarity">
    <text evidence="1">Belongs to the HipA Ser/Thr kinase family.</text>
</comment>
<dbReference type="Pfam" id="PF13657">
    <property type="entry name" value="Couple_hipA"/>
    <property type="match status" value="1"/>
</dbReference>
<evidence type="ECO:0000256" key="2">
    <source>
        <dbReference type="ARBA" id="ARBA00022679"/>
    </source>
</evidence>
<feature type="domain" description="HipA-like C-terminal" evidence="4">
    <location>
        <begin position="164"/>
        <end position="393"/>
    </location>
</feature>
<sequence>MSFKPIQKLNVSRTLSTGQQVEVGTLAQNRQGVYFQYHDHYLGRFGNLSPYALNNTLALQQAPAGPHQGLHGVFADSLPDSWGLLLQDRVFRQHGILPNLLTQMDRLAFVGQGAVGALAYAPNSQYAAITQGNVDLCELGQQAQAVFEGQTGEVLQALVVSGNSGGARPKALIYAQPGNWANCSTAPRAGDEAWLVKFTSASLPLGHEEGVCEAVYLQLAEQLQLEPAQHTLVQPGHANREYPWLAFKRFDWVSNQAGPAGRLHMHSACGLLGADFRLPSLDYQTLISATRRLCKSPAAAQLQFRRAVFNLLASNQDDHSKNWAFLQNDQGHWQPAPFYDVTFSPHPHGEHSTAFAGFGKAPPLKAVQGLAAAAGFANWGEARQIVEHTVHALAQFETLAKAVGLSQETSALIAKQLDETRKANQGLLARS</sequence>
<keyword evidence="3" id="KW-0418">Kinase</keyword>
<proteinExistence type="inferred from homology"/>
<gene>
    <name evidence="6" type="ORF">HKT17_14070</name>
</gene>
<dbReference type="Pfam" id="PF07804">
    <property type="entry name" value="HipA_C"/>
    <property type="match status" value="1"/>
</dbReference>
<accession>A0ABX6NAQ2</accession>
<dbReference type="InterPro" id="IPR017508">
    <property type="entry name" value="HipA_N1"/>
</dbReference>
<dbReference type="InterPro" id="IPR012893">
    <property type="entry name" value="HipA-like_C"/>
</dbReference>
<organism evidence="6 7">
    <name type="scientific">Limnobacter profundi</name>
    <dbReference type="NCBI Taxonomy" id="2732163"/>
    <lineage>
        <taxon>Bacteria</taxon>
        <taxon>Pseudomonadati</taxon>
        <taxon>Pseudomonadota</taxon>
        <taxon>Betaproteobacteria</taxon>
        <taxon>Burkholderiales</taxon>
        <taxon>Burkholderiaceae</taxon>
        <taxon>Limnobacter</taxon>
    </lineage>
</organism>
<protein>
    <submittedName>
        <fullName evidence="6">Type II toxin-antitoxin system HipA family toxin</fullName>
    </submittedName>
</protein>
<feature type="domain" description="HipA N-terminal subdomain 1" evidence="5">
    <location>
        <begin position="20"/>
        <end position="120"/>
    </location>
</feature>
<name>A0ABX6NAQ2_9BURK</name>
<dbReference type="PANTHER" id="PTHR37419:SF8">
    <property type="entry name" value="TOXIN YJJJ"/>
    <property type="match status" value="1"/>
</dbReference>
<dbReference type="EMBL" id="CP053084">
    <property type="protein sequence ID" value="QJR30744.1"/>
    <property type="molecule type" value="Genomic_DNA"/>
</dbReference>
<reference evidence="6 7" key="1">
    <citation type="submission" date="2020-05" db="EMBL/GenBank/DDBJ databases">
        <title>Compete genome of Limnobacter sp. SAORIC-580.</title>
        <authorList>
            <person name="Song J."/>
            <person name="Cho J.-C."/>
        </authorList>
    </citation>
    <scope>NUCLEOTIDE SEQUENCE [LARGE SCALE GENOMIC DNA]</scope>
    <source>
        <strain evidence="6 7">SAORIC-580</strain>
    </source>
</reference>
<dbReference type="RefSeq" id="WP_171100897.1">
    <property type="nucleotide sequence ID" value="NZ_CP053084.1"/>
</dbReference>
<dbReference type="InterPro" id="IPR052028">
    <property type="entry name" value="HipA_Ser/Thr_kinase"/>
</dbReference>
<evidence type="ECO:0000259" key="4">
    <source>
        <dbReference type="Pfam" id="PF07804"/>
    </source>
</evidence>
<evidence type="ECO:0000313" key="6">
    <source>
        <dbReference type="EMBL" id="QJR30744.1"/>
    </source>
</evidence>
<dbReference type="Proteomes" id="UP000501130">
    <property type="component" value="Chromosome"/>
</dbReference>
<dbReference type="PANTHER" id="PTHR37419">
    <property type="entry name" value="SERINE/THREONINE-PROTEIN KINASE TOXIN HIPA"/>
    <property type="match status" value="1"/>
</dbReference>
<keyword evidence="2" id="KW-0808">Transferase</keyword>
<evidence type="ECO:0000256" key="1">
    <source>
        <dbReference type="ARBA" id="ARBA00010164"/>
    </source>
</evidence>
<dbReference type="Gene3D" id="1.10.1070.20">
    <property type="match status" value="1"/>
</dbReference>
<evidence type="ECO:0000313" key="7">
    <source>
        <dbReference type="Proteomes" id="UP000501130"/>
    </source>
</evidence>